<dbReference type="InterPro" id="IPR010069">
    <property type="entry name" value="CdiA_FHA1_rpt"/>
</dbReference>
<dbReference type="NCBIfam" id="TIGR01731">
    <property type="entry name" value="fil_hemag_20aa"/>
    <property type="match status" value="5"/>
</dbReference>
<organism evidence="1 2">
    <name type="scientific">Acinetobacter baumannii</name>
    <dbReference type="NCBI Taxonomy" id="470"/>
    <lineage>
        <taxon>Bacteria</taxon>
        <taxon>Pseudomonadati</taxon>
        <taxon>Pseudomonadota</taxon>
        <taxon>Gammaproteobacteria</taxon>
        <taxon>Moraxellales</taxon>
        <taxon>Moraxellaceae</taxon>
        <taxon>Acinetobacter</taxon>
        <taxon>Acinetobacter calcoaceticus/baumannii complex</taxon>
    </lineage>
</organism>
<gene>
    <name evidence="1" type="ORF">IAG11_21645</name>
</gene>
<name>A0A8I0KCC5_ACIBA</name>
<dbReference type="RefSeq" id="WP_188147688.1">
    <property type="nucleotide sequence ID" value="NZ_JACSVK010000439.1"/>
</dbReference>
<dbReference type="Proteomes" id="UP000634608">
    <property type="component" value="Unassembled WGS sequence"/>
</dbReference>
<proteinExistence type="predicted"/>
<evidence type="ECO:0008006" key="3">
    <source>
        <dbReference type="Google" id="ProtNLM"/>
    </source>
</evidence>
<protein>
    <recommendedName>
        <fullName evidence="3">Adhesin</fullName>
    </recommendedName>
</protein>
<feature type="non-terminal residue" evidence="1">
    <location>
        <position position="1"/>
    </location>
</feature>
<dbReference type="EMBL" id="JACSVK010000439">
    <property type="protein sequence ID" value="MBD0222439.1"/>
    <property type="molecule type" value="Genomic_DNA"/>
</dbReference>
<dbReference type="AlphaFoldDB" id="A0A8I0KCC5"/>
<dbReference type="InterPro" id="IPR008619">
    <property type="entry name" value="Filamentous_hemagglutn_rpt"/>
</dbReference>
<sequence length="223" mass="23131">AGNLNLNAAIVNNQSGAIRSSQNSQLNISQQLNNQSGEISAVKQLGIQGDQLAINNLNGQLLAGENLNINAKSLTGDGRVLSLGNADIQLKDSYQHNATAQLQANQNLSLTSAGDINNDGVINAGNQLQLSAVNISNSSNAKIESHDTQLTAQQQLNNTGLINGDLTTLTADTVNNQGTGRIFGTDLVISANTLNNLPDANGTAPVIASRGDMNLGVNVLNNL</sequence>
<reference evidence="1" key="1">
    <citation type="submission" date="2020-08" db="EMBL/GenBank/DDBJ databases">
        <title>Diversity of carbapenem-resistant Acinetobacter baumannii and bacteriophage-mediated spread of the Oxa23 carbapenemase.</title>
        <authorList>
            <person name="Abouelfetouh A."/>
            <person name="Mattock J."/>
            <person name="Turner D."/>
            <person name="Li E."/>
            <person name="Evans B.A."/>
        </authorList>
    </citation>
    <scope>NUCLEOTIDE SEQUENCE</scope>
    <source>
        <strain evidence="1">A86</strain>
    </source>
</reference>
<feature type="non-terminal residue" evidence="1">
    <location>
        <position position="223"/>
    </location>
</feature>
<evidence type="ECO:0000313" key="2">
    <source>
        <dbReference type="Proteomes" id="UP000634608"/>
    </source>
</evidence>
<dbReference type="Pfam" id="PF05594">
    <property type="entry name" value="Fil_haemagg"/>
    <property type="match status" value="2"/>
</dbReference>
<evidence type="ECO:0000313" key="1">
    <source>
        <dbReference type="EMBL" id="MBD0222439.1"/>
    </source>
</evidence>
<comment type="caution">
    <text evidence="1">The sequence shown here is derived from an EMBL/GenBank/DDBJ whole genome shotgun (WGS) entry which is preliminary data.</text>
</comment>
<accession>A0A8I0KCC5</accession>